<comment type="caution">
    <text evidence="2">The sequence shown here is derived from an EMBL/GenBank/DDBJ whole genome shotgun (WGS) entry which is preliminary data.</text>
</comment>
<keyword evidence="3" id="KW-1185">Reference proteome</keyword>
<organism evidence="2 3">
    <name type="scientific">Claviceps pazoutovae</name>
    <dbReference type="NCBI Taxonomy" id="1649127"/>
    <lineage>
        <taxon>Eukaryota</taxon>
        <taxon>Fungi</taxon>
        <taxon>Dikarya</taxon>
        <taxon>Ascomycota</taxon>
        <taxon>Pezizomycotina</taxon>
        <taxon>Sordariomycetes</taxon>
        <taxon>Hypocreomycetidae</taxon>
        <taxon>Hypocreales</taxon>
        <taxon>Clavicipitaceae</taxon>
        <taxon>Claviceps</taxon>
    </lineage>
</organism>
<dbReference type="OrthoDB" id="4953556at2759"/>
<keyword evidence="1" id="KW-0732">Signal</keyword>
<dbReference type="PANTHER" id="PTHR38123:SF1">
    <property type="entry name" value="HYDROPHOBIC SURFACE BINDING PROTEIN"/>
    <property type="match status" value="1"/>
</dbReference>
<name>A0A9P7M6U1_9HYPO</name>
<dbReference type="PANTHER" id="PTHR38123">
    <property type="entry name" value="CELL WALL SERINE-THREONINE-RICH GALACTOMANNOPROTEIN MP1 (AFU_ORTHOLOGUE AFUA_4G03240)"/>
    <property type="match status" value="1"/>
</dbReference>
<dbReference type="AlphaFoldDB" id="A0A9P7M6U1"/>
<dbReference type="InterPro" id="IPR021054">
    <property type="entry name" value="Cell_wall_mannoprotein_1"/>
</dbReference>
<evidence type="ECO:0000256" key="1">
    <source>
        <dbReference type="SAM" id="SignalP"/>
    </source>
</evidence>
<protein>
    <submittedName>
        <fullName evidence="2">Uncharacterized protein</fullName>
    </submittedName>
</protein>
<evidence type="ECO:0000313" key="2">
    <source>
        <dbReference type="EMBL" id="KAG5931122.1"/>
    </source>
</evidence>
<feature type="chain" id="PRO_5040348528" evidence="1">
    <location>
        <begin position="17"/>
        <end position="189"/>
    </location>
</feature>
<dbReference type="GO" id="GO:0005576">
    <property type="term" value="C:extracellular region"/>
    <property type="evidence" value="ECO:0007669"/>
    <property type="project" value="TreeGrafter"/>
</dbReference>
<dbReference type="Pfam" id="PF12296">
    <property type="entry name" value="HsbA"/>
    <property type="match status" value="1"/>
</dbReference>
<dbReference type="EMBL" id="SRPO01000625">
    <property type="protein sequence ID" value="KAG5931122.1"/>
    <property type="molecule type" value="Genomic_DNA"/>
</dbReference>
<proteinExistence type="predicted"/>
<sequence length="189" mass="20535">MLFIKGLFYFVVAVSSAAIGHDVLDESVASLARRDSDSAQTKSDMETILKNINDLTKATDTYNGSPISTFPIVSKHDALLRSIRKATTHAKNSHVPTEGDSAAIISYIQGNLWPAIGRTLSSIKTKKDMFASAGQAEAMKSILENLEFVMLKLSNALVDATPLSKTIWALSVSKDMEKAFEDTIAFYGN</sequence>
<evidence type="ECO:0000313" key="3">
    <source>
        <dbReference type="Proteomes" id="UP000706124"/>
    </source>
</evidence>
<feature type="signal peptide" evidence="1">
    <location>
        <begin position="1"/>
        <end position="16"/>
    </location>
</feature>
<accession>A0A9P7M6U1</accession>
<reference evidence="2 3" key="1">
    <citation type="journal article" date="2020" name="bioRxiv">
        <title>Whole genome comparisons of ergot fungi reveals the divergence and evolution of species within the genus Claviceps are the result of varying mechanisms driving genome evolution and host range expansion.</title>
        <authorList>
            <person name="Wyka S.A."/>
            <person name="Mondo S.J."/>
            <person name="Liu M."/>
            <person name="Dettman J."/>
            <person name="Nalam V."/>
            <person name="Broders K.D."/>
        </authorList>
    </citation>
    <scope>NUCLEOTIDE SEQUENCE [LARGE SCALE GENOMIC DNA]</scope>
    <source>
        <strain evidence="2 3">CCC 1485</strain>
    </source>
</reference>
<gene>
    <name evidence="2" type="ORF">E4U60_006462</name>
</gene>
<dbReference type="Gene3D" id="1.20.1280.140">
    <property type="match status" value="1"/>
</dbReference>
<dbReference type="Proteomes" id="UP000706124">
    <property type="component" value="Unassembled WGS sequence"/>
</dbReference>